<organism evidence="3 4">
    <name type="scientific">Actinomadura mexicana</name>
    <dbReference type="NCBI Taxonomy" id="134959"/>
    <lineage>
        <taxon>Bacteria</taxon>
        <taxon>Bacillati</taxon>
        <taxon>Actinomycetota</taxon>
        <taxon>Actinomycetes</taxon>
        <taxon>Streptosporangiales</taxon>
        <taxon>Thermomonosporaceae</taxon>
        <taxon>Actinomadura</taxon>
    </lineage>
</organism>
<feature type="compositionally biased region" description="Basic and acidic residues" evidence="1">
    <location>
        <begin position="209"/>
        <end position="236"/>
    </location>
</feature>
<protein>
    <submittedName>
        <fullName evidence="3">Uncharacterized protein</fullName>
    </submittedName>
</protein>
<dbReference type="AlphaFoldDB" id="A0A238WWP1"/>
<keyword evidence="2" id="KW-0812">Transmembrane</keyword>
<evidence type="ECO:0000313" key="4">
    <source>
        <dbReference type="Proteomes" id="UP000198420"/>
    </source>
</evidence>
<sequence length="246" mass="26496">MRPLRRRPKDEARSGEEARSKEKARPEDEARTRRIDFLAVALEASIVVLLGFVLAGVSIGLLILQYGDVVTFDVGDVVTAGAAGVVAGAVVRLNVRLHRRWKKTIGRFTAAAALCALAAAVGALVVLVPGECPGGLFSTGRCGVREAAAWGQVAGLASVLNFMIAGVALTFWRLARRLAREVRDVIRDGAEQGVIWFRALKNIRGRRAGAREADGAARGSQDSKGRPTPRRADAERARRKRLRARA</sequence>
<keyword evidence="2" id="KW-1133">Transmembrane helix</keyword>
<feature type="transmembrane region" description="Helical" evidence="2">
    <location>
        <begin position="37"/>
        <end position="65"/>
    </location>
</feature>
<feature type="region of interest" description="Disordered" evidence="1">
    <location>
        <begin position="208"/>
        <end position="246"/>
    </location>
</feature>
<dbReference type="RefSeq" id="WP_089311456.1">
    <property type="nucleotide sequence ID" value="NZ_FZNP01000003.1"/>
</dbReference>
<dbReference type="Proteomes" id="UP000198420">
    <property type="component" value="Unassembled WGS sequence"/>
</dbReference>
<keyword evidence="2" id="KW-0472">Membrane</keyword>
<name>A0A238WWP1_9ACTN</name>
<dbReference type="OrthoDB" id="3479619at2"/>
<feature type="compositionally biased region" description="Basic residues" evidence="1">
    <location>
        <begin position="237"/>
        <end position="246"/>
    </location>
</feature>
<feature type="transmembrane region" description="Helical" evidence="2">
    <location>
        <begin position="148"/>
        <end position="172"/>
    </location>
</feature>
<proteinExistence type="predicted"/>
<feature type="transmembrane region" description="Helical" evidence="2">
    <location>
        <begin position="77"/>
        <end position="95"/>
    </location>
</feature>
<evidence type="ECO:0000256" key="1">
    <source>
        <dbReference type="SAM" id="MobiDB-lite"/>
    </source>
</evidence>
<keyword evidence="4" id="KW-1185">Reference proteome</keyword>
<feature type="compositionally biased region" description="Basic and acidic residues" evidence="1">
    <location>
        <begin position="8"/>
        <end position="27"/>
    </location>
</feature>
<feature type="region of interest" description="Disordered" evidence="1">
    <location>
        <begin position="1"/>
        <end position="27"/>
    </location>
</feature>
<reference evidence="4" key="1">
    <citation type="submission" date="2017-06" db="EMBL/GenBank/DDBJ databases">
        <authorList>
            <person name="Varghese N."/>
            <person name="Submissions S."/>
        </authorList>
    </citation>
    <scope>NUCLEOTIDE SEQUENCE [LARGE SCALE GENOMIC DNA]</scope>
    <source>
        <strain evidence="4">DSM 44485</strain>
    </source>
</reference>
<gene>
    <name evidence="3" type="ORF">SAMN06265355_103416</name>
</gene>
<dbReference type="EMBL" id="FZNP01000003">
    <property type="protein sequence ID" value="SNR51055.1"/>
    <property type="molecule type" value="Genomic_DNA"/>
</dbReference>
<evidence type="ECO:0000313" key="3">
    <source>
        <dbReference type="EMBL" id="SNR51055.1"/>
    </source>
</evidence>
<evidence type="ECO:0000256" key="2">
    <source>
        <dbReference type="SAM" id="Phobius"/>
    </source>
</evidence>
<feature type="transmembrane region" description="Helical" evidence="2">
    <location>
        <begin position="107"/>
        <end position="128"/>
    </location>
</feature>
<accession>A0A238WWP1</accession>